<gene>
    <name evidence="1" type="ORF">SAMN05421688_0266</name>
</gene>
<keyword evidence="2" id="KW-1185">Reference proteome</keyword>
<name>A0A1I0V3P0_9RHOB</name>
<sequence>MADMMQDPRSGTKTQRENFRHMASAVERIYWDLYSADGRAELIPEEWHEISEGERFSAKERVTLRVEKDVLKFFRSIGPGYQTRMNDVLKAFMHARLSGLLRTPDQLDPLKFEMSEGMSELAAAREERVARKLAEMRGEEE</sequence>
<dbReference type="InterPro" id="IPR025528">
    <property type="entry name" value="BrnA_antitoxin"/>
</dbReference>
<proteinExistence type="predicted"/>
<protein>
    <submittedName>
        <fullName evidence="1">BrnA antitoxin of type II toxin-antitoxin system</fullName>
    </submittedName>
</protein>
<dbReference type="EMBL" id="FOJU01000001">
    <property type="protein sequence ID" value="SFA70945.1"/>
    <property type="molecule type" value="Genomic_DNA"/>
</dbReference>
<dbReference type="Pfam" id="PF14384">
    <property type="entry name" value="BrnA_antitoxin"/>
    <property type="match status" value="1"/>
</dbReference>
<evidence type="ECO:0000313" key="2">
    <source>
        <dbReference type="Proteomes" id="UP000198796"/>
    </source>
</evidence>
<organism evidence="1 2">
    <name type="scientific">Poseidonocella pacifica</name>
    <dbReference type="NCBI Taxonomy" id="871651"/>
    <lineage>
        <taxon>Bacteria</taxon>
        <taxon>Pseudomonadati</taxon>
        <taxon>Pseudomonadota</taxon>
        <taxon>Alphaproteobacteria</taxon>
        <taxon>Rhodobacterales</taxon>
        <taxon>Roseobacteraceae</taxon>
        <taxon>Poseidonocella</taxon>
    </lineage>
</organism>
<accession>A0A1I0V3P0</accession>
<dbReference type="AlphaFoldDB" id="A0A1I0V3P0"/>
<dbReference type="OrthoDB" id="361944at2"/>
<dbReference type="Proteomes" id="UP000198796">
    <property type="component" value="Unassembled WGS sequence"/>
</dbReference>
<dbReference type="RefSeq" id="WP_092059853.1">
    <property type="nucleotide sequence ID" value="NZ_FOJU01000001.1"/>
</dbReference>
<dbReference type="STRING" id="871651.SAMN05421688_0266"/>
<evidence type="ECO:0000313" key="1">
    <source>
        <dbReference type="EMBL" id="SFA70945.1"/>
    </source>
</evidence>
<reference evidence="1 2" key="1">
    <citation type="submission" date="2016-10" db="EMBL/GenBank/DDBJ databases">
        <authorList>
            <person name="de Groot N.N."/>
        </authorList>
    </citation>
    <scope>NUCLEOTIDE SEQUENCE [LARGE SCALE GENOMIC DNA]</scope>
    <source>
        <strain evidence="1 2">DSM 29316</strain>
    </source>
</reference>